<dbReference type="AlphaFoldDB" id="A0A183HIH5"/>
<sequence length="74" mass="8466">MTRLEPFHKSQFSSLQYIGCGRENWEDRREDKRNMTKDGSLARCAIAAASIDAATAVDYLLIDEKNVKRNAQFL</sequence>
<organism evidence="3">
    <name type="scientific">Onchocerca flexuosa</name>
    <dbReference type="NCBI Taxonomy" id="387005"/>
    <lineage>
        <taxon>Eukaryota</taxon>
        <taxon>Metazoa</taxon>
        <taxon>Ecdysozoa</taxon>
        <taxon>Nematoda</taxon>
        <taxon>Chromadorea</taxon>
        <taxon>Rhabditida</taxon>
        <taxon>Spirurina</taxon>
        <taxon>Spiruromorpha</taxon>
        <taxon>Filarioidea</taxon>
        <taxon>Onchocercidae</taxon>
        <taxon>Onchocerca</taxon>
    </lineage>
</organism>
<proteinExistence type="predicted"/>
<dbReference type="Proteomes" id="UP000267606">
    <property type="component" value="Unassembled WGS sequence"/>
</dbReference>
<keyword evidence="2" id="KW-1185">Reference proteome</keyword>
<gene>
    <name evidence="1" type="ORF">OFLC_LOCUS7282</name>
</gene>
<evidence type="ECO:0000313" key="3">
    <source>
        <dbReference type="WBParaSite" id="OFLC_0000728601-mRNA-1"/>
    </source>
</evidence>
<reference evidence="1 2" key="2">
    <citation type="submission" date="2018-11" db="EMBL/GenBank/DDBJ databases">
        <authorList>
            <consortium name="Pathogen Informatics"/>
        </authorList>
    </citation>
    <scope>NUCLEOTIDE SEQUENCE [LARGE SCALE GENOMIC DNA]</scope>
</reference>
<dbReference type="WBParaSite" id="OFLC_0000728601-mRNA-1">
    <property type="protein sequence ID" value="OFLC_0000728601-mRNA-1"/>
    <property type="gene ID" value="OFLC_0000728601"/>
</dbReference>
<evidence type="ECO:0000313" key="1">
    <source>
        <dbReference type="EMBL" id="VDO50211.1"/>
    </source>
</evidence>
<evidence type="ECO:0000313" key="2">
    <source>
        <dbReference type="Proteomes" id="UP000267606"/>
    </source>
</evidence>
<accession>A0A183HIH5</accession>
<dbReference type="EMBL" id="UZAJ01007488">
    <property type="protein sequence ID" value="VDO50211.1"/>
    <property type="molecule type" value="Genomic_DNA"/>
</dbReference>
<protein>
    <submittedName>
        <fullName evidence="1 3">Uncharacterized protein</fullName>
    </submittedName>
</protein>
<name>A0A183HIH5_9BILA</name>
<reference evidence="3" key="1">
    <citation type="submission" date="2016-06" db="UniProtKB">
        <authorList>
            <consortium name="WormBaseParasite"/>
        </authorList>
    </citation>
    <scope>IDENTIFICATION</scope>
</reference>